<dbReference type="PANTHER" id="PTHR11690">
    <property type="entry name" value="AMILORIDE-SENSITIVE SODIUM CHANNEL-RELATED"/>
    <property type="match status" value="1"/>
</dbReference>
<evidence type="ECO:0000256" key="11">
    <source>
        <dbReference type="RuleBase" id="RU000679"/>
    </source>
</evidence>
<evidence type="ECO:0000256" key="2">
    <source>
        <dbReference type="ARBA" id="ARBA00022448"/>
    </source>
</evidence>
<sequence>MIFDIPLLFYQLKLDNWNVSMPEENFDAYFDGKLGLRSIAYRGVNFQLPHETIIYCRYNSEPCSFENFTVYKDEDRFMCMSFNPTNQTIAQSGEGNGLYLVLYNYAFSFLTNAELVDNTPGFRVALHENGFKPDMKTGFSVPYGYKTTAQMRVQLETKVNRKAAPCSVELPNATYIANFSMPGHLEKQTFFGTYQDCVMKIMQE</sequence>
<keyword evidence="9 11" id="KW-0739">Sodium transport</keyword>
<evidence type="ECO:0000256" key="6">
    <source>
        <dbReference type="ARBA" id="ARBA00023053"/>
    </source>
</evidence>
<dbReference type="AlphaFoldDB" id="A0A1I8I7M7"/>
<evidence type="ECO:0000256" key="4">
    <source>
        <dbReference type="ARBA" id="ARBA00022692"/>
    </source>
</evidence>
<dbReference type="Pfam" id="PF00858">
    <property type="entry name" value="ASC"/>
    <property type="match status" value="1"/>
</dbReference>
<keyword evidence="12" id="KW-1185">Reference proteome</keyword>
<keyword evidence="8" id="KW-0472">Membrane</keyword>
<keyword evidence="4 11" id="KW-0812">Transmembrane</keyword>
<proteinExistence type="inferred from homology"/>
<name>A0A1I8I7M7_9PLAT</name>
<protein>
    <submittedName>
        <fullName evidence="13">Amiloride-sensitive sodium channel subunit alpha</fullName>
    </submittedName>
</protein>
<evidence type="ECO:0000313" key="12">
    <source>
        <dbReference type="Proteomes" id="UP000095280"/>
    </source>
</evidence>
<keyword evidence="5" id="KW-1133">Transmembrane helix</keyword>
<comment type="subcellular location">
    <subcellularLocation>
        <location evidence="1">Membrane</location>
        <topology evidence="1">Multi-pass membrane protein</topology>
    </subcellularLocation>
</comment>
<keyword evidence="3 11" id="KW-0894">Sodium channel</keyword>
<keyword evidence="2 11" id="KW-0813">Transport</keyword>
<accession>A0A1I8I7M7</accession>
<dbReference type="InterPro" id="IPR001873">
    <property type="entry name" value="ENaC"/>
</dbReference>
<keyword evidence="6" id="KW-0915">Sodium</keyword>
<evidence type="ECO:0000256" key="1">
    <source>
        <dbReference type="ARBA" id="ARBA00004141"/>
    </source>
</evidence>
<keyword evidence="10 11" id="KW-0407">Ion channel</keyword>
<keyword evidence="7 11" id="KW-0406">Ion transport</keyword>
<evidence type="ECO:0000256" key="5">
    <source>
        <dbReference type="ARBA" id="ARBA00022989"/>
    </source>
</evidence>
<evidence type="ECO:0000256" key="8">
    <source>
        <dbReference type="ARBA" id="ARBA00023136"/>
    </source>
</evidence>
<evidence type="ECO:0000256" key="7">
    <source>
        <dbReference type="ARBA" id="ARBA00023065"/>
    </source>
</evidence>
<evidence type="ECO:0000313" key="13">
    <source>
        <dbReference type="WBParaSite" id="maker-uti_cns_0010545-snap-gene-0.3-mRNA-1"/>
    </source>
</evidence>
<organism evidence="12 13">
    <name type="scientific">Macrostomum lignano</name>
    <dbReference type="NCBI Taxonomy" id="282301"/>
    <lineage>
        <taxon>Eukaryota</taxon>
        <taxon>Metazoa</taxon>
        <taxon>Spiralia</taxon>
        <taxon>Lophotrochozoa</taxon>
        <taxon>Platyhelminthes</taxon>
        <taxon>Rhabditophora</taxon>
        <taxon>Macrostomorpha</taxon>
        <taxon>Macrostomida</taxon>
        <taxon>Macrostomidae</taxon>
        <taxon>Macrostomum</taxon>
    </lineage>
</organism>
<evidence type="ECO:0000256" key="3">
    <source>
        <dbReference type="ARBA" id="ARBA00022461"/>
    </source>
</evidence>
<dbReference type="GO" id="GO:0015280">
    <property type="term" value="F:ligand-gated sodium channel activity"/>
    <property type="evidence" value="ECO:0007669"/>
    <property type="project" value="TreeGrafter"/>
</dbReference>
<dbReference type="GO" id="GO:0005886">
    <property type="term" value="C:plasma membrane"/>
    <property type="evidence" value="ECO:0007669"/>
    <property type="project" value="TreeGrafter"/>
</dbReference>
<comment type="similarity">
    <text evidence="11">Belongs to the amiloride-sensitive sodium channel (TC 1.A.6) family.</text>
</comment>
<evidence type="ECO:0000256" key="9">
    <source>
        <dbReference type="ARBA" id="ARBA00023201"/>
    </source>
</evidence>
<dbReference type="WBParaSite" id="maker-uti_cns_0010545-snap-gene-0.3-mRNA-1">
    <property type="protein sequence ID" value="maker-uti_cns_0010545-snap-gene-0.3-mRNA-1"/>
    <property type="gene ID" value="maker-uti_cns_0010545-snap-gene-0.3"/>
</dbReference>
<evidence type="ECO:0000256" key="10">
    <source>
        <dbReference type="ARBA" id="ARBA00023303"/>
    </source>
</evidence>
<dbReference type="Proteomes" id="UP000095280">
    <property type="component" value="Unplaced"/>
</dbReference>
<dbReference type="Gene3D" id="2.60.470.10">
    <property type="entry name" value="Acid-sensing ion channels like domains"/>
    <property type="match status" value="1"/>
</dbReference>
<reference evidence="13" key="1">
    <citation type="submission" date="2016-11" db="UniProtKB">
        <authorList>
            <consortium name="WormBaseParasite"/>
        </authorList>
    </citation>
    <scope>IDENTIFICATION</scope>
</reference>